<dbReference type="VEuPathDB" id="FungiDB:DNF11_3946"/>
<dbReference type="Proteomes" id="UP000269793">
    <property type="component" value="Chromosome VIII"/>
</dbReference>
<dbReference type="EMBL" id="CP033155">
    <property type="protein sequence ID" value="AYO44896.1"/>
    <property type="molecule type" value="Genomic_DNA"/>
</dbReference>
<organism evidence="4 5">
    <name type="scientific">Malassezia restricta (strain ATCC 96810 / NBRC 103918 / CBS 7877)</name>
    <name type="common">Seborrheic dermatitis infection agent</name>
    <dbReference type="NCBI Taxonomy" id="425264"/>
    <lineage>
        <taxon>Eukaryota</taxon>
        <taxon>Fungi</taxon>
        <taxon>Dikarya</taxon>
        <taxon>Basidiomycota</taxon>
        <taxon>Ustilaginomycotina</taxon>
        <taxon>Malasseziomycetes</taxon>
        <taxon>Malasseziales</taxon>
        <taxon>Malasseziaceae</taxon>
        <taxon>Malassezia</taxon>
    </lineage>
</organism>
<evidence type="ECO:0000256" key="1">
    <source>
        <dbReference type="PROSITE-ProRule" id="PRU00325"/>
    </source>
</evidence>
<dbReference type="PANTHER" id="PTHR31973:SF187">
    <property type="entry name" value="MUTATOR TRANSPOSASE MUDRA PROTEIN"/>
    <property type="match status" value="1"/>
</dbReference>
<keyword evidence="1" id="KW-0862">Zinc</keyword>
<evidence type="ECO:0000313" key="5">
    <source>
        <dbReference type="Proteomes" id="UP000269793"/>
    </source>
</evidence>
<evidence type="ECO:0000259" key="3">
    <source>
        <dbReference type="PROSITE" id="PS50966"/>
    </source>
</evidence>
<dbReference type="AlphaFoldDB" id="A0A3G2SAI1"/>
<keyword evidence="1" id="KW-0863">Zinc-finger</keyword>
<gene>
    <name evidence="4" type="ORF">DNF11_3946</name>
</gene>
<dbReference type="PANTHER" id="PTHR31973">
    <property type="entry name" value="POLYPROTEIN, PUTATIVE-RELATED"/>
    <property type="match status" value="1"/>
</dbReference>
<keyword evidence="5" id="KW-1185">Reference proteome</keyword>
<evidence type="ECO:0000313" key="4">
    <source>
        <dbReference type="EMBL" id="AYO44896.1"/>
    </source>
</evidence>
<keyword evidence="1" id="KW-0479">Metal-binding</keyword>
<sequence>MMDSSIPSSILEGVPVPVDTSHLASQVVSVAAATAPPVHAISIQVGDLFPDMKAFRARLGLFGITNKCPYRARRSDNSRFVGVCPTVMNELKQNKEGNRSSHTESKEPCPFHVIARRRKEGGVFVTRAILMHSPDCAAPITFSTSATSAYMSQLMEDSASFIAPREIGKFVHEATGTKLSYSTLWRTSHQLQTKERERQDASFKLIVPFLNAFCEANPNTAAVVEQHSNGRFYRLFLCPGPTGSALDDCPSGVHVESMCIRSCYEGYVLLAYAKDGLGALLPIAMAITPQADEDNWRFFFHQLLAALPVVSYPSTTISYDKDMSIHAAQISVLPASRSTTDASYVDWSSSGALSEFHAQMTHLCAGSYYSIMVGWITHVAVLMYARYVELDAEHSVFPGGLLSGSAVALGWDVASFGPSDYLVVNAREKQQVNLAIRSCSCGHWLDQAFPCVHAIRCLPLERLVNPAQFVHPSYFTESLRRCYSRRLMLINTNSIKPQGSSATPGNAAYLNEQGPEGGAGVALSAELPLLPPTSFEPVKRGRGRPRVVRTSSGRASGVGSGYQCGHCHGKGHNSRTCPMNPKDAARSTAAVPGTTADLSPPAPSPVTLGAAAPSPNVFVDSTVPFTLDSSLSTSTTTV</sequence>
<reference evidence="4 5" key="1">
    <citation type="submission" date="2018-10" db="EMBL/GenBank/DDBJ databases">
        <title>Complete genome sequence of Malassezia restricta CBS 7877.</title>
        <authorList>
            <person name="Morand S.C."/>
            <person name="Bertignac M."/>
            <person name="Iltis A."/>
            <person name="Kolder I."/>
            <person name="Pirovano W."/>
            <person name="Jourdain R."/>
            <person name="Clavaud C."/>
        </authorList>
    </citation>
    <scope>NUCLEOTIDE SEQUENCE [LARGE SCALE GENOMIC DNA]</scope>
    <source>
        <strain evidence="4 5">CBS 7877</strain>
    </source>
</reference>
<feature type="region of interest" description="Disordered" evidence="2">
    <location>
        <begin position="533"/>
        <end position="555"/>
    </location>
</feature>
<feature type="domain" description="SWIM-type" evidence="3">
    <location>
        <begin position="421"/>
        <end position="462"/>
    </location>
</feature>
<accession>A0A3G2SAI1</accession>
<dbReference type="OrthoDB" id="683469at2759"/>
<dbReference type="PROSITE" id="PS50966">
    <property type="entry name" value="ZF_SWIM"/>
    <property type="match status" value="1"/>
</dbReference>
<evidence type="ECO:0000256" key="2">
    <source>
        <dbReference type="SAM" id="MobiDB-lite"/>
    </source>
</evidence>
<feature type="region of interest" description="Disordered" evidence="2">
    <location>
        <begin position="578"/>
        <end position="602"/>
    </location>
</feature>
<protein>
    <recommendedName>
        <fullName evidence="3">SWIM-type domain-containing protein</fullName>
    </recommendedName>
</protein>
<proteinExistence type="predicted"/>
<dbReference type="InterPro" id="IPR007527">
    <property type="entry name" value="Znf_SWIM"/>
</dbReference>
<name>A0A3G2SAI1_MALR7</name>
<dbReference type="GO" id="GO:0008270">
    <property type="term" value="F:zinc ion binding"/>
    <property type="evidence" value="ECO:0007669"/>
    <property type="project" value="UniProtKB-KW"/>
</dbReference>